<feature type="transmembrane region" description="Helical" evidence="7">
    <location>
        <begin position="283"/>
        <end position="299"/>
    </location>
</feature>
<evidence type="ECO:0000313" key="8">
    <source>
        <dbReference type="EMBL" id="QEK13332.1"/>
    </source>
</evidence>
<protein>
    <submittedName>
        <fullName evidence="8">Putative sulfate exporter family transporter</fullName>
    </submittedName>
</protein>
<evidence type="ECO:0000256" key="4">
    <source>
        <dbReference type="ARBA" id="ARBA00022692"/>
    </source>
</evidence>
<name>A0A5C0SH71_CRATE</name>
<reference evidence="8 9" key="1">
    <citation type="submission" date="2019-07" db="EMBL/GenBank/DDBJ databases">
        <title>Complete genome of Crassaminicella thermophila SY095.</title>
        <authorList>
            <person name="Li X."/>
        </authorList>
    </citation>
    <scope>NUCLEOTIDE SEQUENCE [LARGE SCALE GENOMIC DNA]</scope>
    <source>
        <strain evidence="8 9">SY095</strain>
    </source>
</reference>
<feature type="transmembrane region" description="Helical" evidence="7">
    <location>
        <begin position="192"/>
        <end position="213"/>
    </location>
</feature>
<keyword evidence="6 7" id="KW-0472">Membrane</keyword>
<keyword evidence="5 7" id="KW-1133">Transmembrane helix</keyword>
<dbReference type="Proteomes" id="UP000324646">
    <property type="component" value="Chromosome"/>
</dbReference>
<dbReference type="KEGG" id="crs:FQB35_14215"/>
<feature type="transmembrane region" description="Helical" evidence="7">
    <location>
        <begin position="40"/>
        <end position="57"/>
    </location>
</feature>
<comment type="similarity">
    <text evidence="2">Belongs to the UPF0324 family.</text>
</comment>
<evidence type="ECO:0000256" key="3">
    <source>
        <dbReference type="ARBA" id="ARBA00022475"/>
    </source>
</evidence>
<evidence type="ECO:0000256" key="2">
    <source>
        <dbReference type="ARBA" id="ARBA00007977"/>
    </source>
</evidence>
<proteinExistence type="inferred from homology"/>
<organism evidence="8 9">
    <name type="scientific">Crassaminicella thermophila</name>
    <dbReference type="NCBI Taxonomy" id="2599308"/>
    <lineage>
        <taxon>Bacteria</taxon>
        <taxon>Bacillati</taxon>
        <taxon>Bacillota</taxon>
        <taxon>Clostridia</taxon>
        <taxon>Eubacteriales</taxon>
        <taxon>Clostridiaceae</taxon>
        <taxon>Crassaminicella</taxon>
    </lineage>
</organism>
<feature type="transmembrane region" description="Helical" evidence="7">
    <location>
        <begin position="130"/>
        <end position="149"/>
    </location>
</feature>
<evidence type="ECO:0000256" key="6">
    <source>
        <dbReference type="ARBA" id="ARBA00023136"/>
    </source>
</evidence>
<comment type="subcellular location">
    <subcellularLocation>
        <location evidence="1">Cell membrane</location>
        <topology evidence="1">Multi-pass membrane protein</topology>
    </subcellularLocation>
</comment>
<dbReference type="InterPro" id="IPR018383">
    <property type="entry name" value="UPF0324_pro"/>
</dbReference>
<evidence type="ECO:0000256" key="1">
    <source>
        <dbReference type="ARBA" id="ARBA00004651"/>
    </source>
</evidence>
<keyword evidence="3" id="KW-1003">Cell membrane</keyword>
<evidence type="ECO:0000313" key="9">
    <source>
        <dbReference type="Proteomes" id="UP000324646"/>
    </source>
</evidence>
<evidence type="ECO:0000256" key="7">
    <source>
        <dbReference type="SAM" id="Phobius"/>
    </source>
</evidence>
<dbReference type="PANTHER" id="PTHR30106:SF2">
    <property type="entry name" value="UPF0324 INNER MEMBRANE PROTEIN YEIH"/>
    <property type="match status" value="1"/>
</dbReference>
<feature type="transmembrane region" description="Helical" evidence="7">
    <location>
        <begin position="255"/>
        <end position="277"/>
    </location>
</feature>
<feature type="transmembrane region" description="Helical" evidence="7">
    <location>
        <begin position="161"/>
        <end position="185"/>
    </location>
</feature>
<feature type="transmembrane region" description="Helical" evidence="7">
    <location>
        <begin position="225"/>
        <end position="243"/>
    </location>
</feature>
<sequence length="336" mass="36390">MLSYKEEVGSMNNIKKYMPGLIFVFIIGWVSKLLNERISPIMQLESLTIGIILGMIIKNTLGIKESFQSGVKFSLKKLLKVGIVFLGFKLNFSAIANLGPRVLLMVVIFVFGTFILVNLLGKAFKIDPKLATLIGVGSSICGASAIVAVTPCIDAKEEDSVLAVSVISFLGAIGVLSYSAVAVISPMTDIQYGIWSGISLQGVAHALAAAFAREGAGEIGTFVKMARVLMLVPVSIILGFIFNKSGTGKRASFPMYVLYFIMAGILASTGILPEILIQFFTELSSWFILIAMIAMGLMVDFKDIKDKGIKVILLGCVLFSVLSVSTYFIILRFFLY</sequence>
<keyword evidence="9" id="KW-1185">Reference proteome</keyword>
<dbReference type="AlphaFoldDB" id="A0A5C0SH71"/>
<keyword evidence="4 7" id="KW-0812">Transmembrane</keyword>
<dbReference type="GO" id="GO:0005886">
    <property type="term" value="C:plasma membrane"/>
    <property type="evidence" value="ECO:0007669"/>
    <property type="project" value="UniProtKB-SubCell"/>
</dbReference>
<dbReference type="PANTHER" id="PTHR30106">
    <property type="entry name" value="INNER MEMBRANE PROTEIN YEIH-RELATED"/>
    <property type="match status" value="1"/>
</dbReference>
<feature type="transmembrane region" description="Helical" evidence="7">
    <location>
        <begin position="17"/>
        <end position="34"/>
    </location>
</feature>
<dbReference type="EMBL" id="CP042243">
    <property type="protein sequence ID" value="QEK13332.1"/>
    <property type="molecule type" value="Genomic_DNA"/>
</dbReference>
<feature type="transmembrane region" description="Helical" evidence="7">
    <location>
        <begin position="311"/>
        <end position="335"/>
    </location>
</feature>
<feature type="transmembrane region" description="Helical" evidence="7">
    <location>
        <begin position="102"/>
        <end position="121"/>
    </location>
</feature>
<feature type="transmembrane region" description="Helical" evidence="7">
    <location>
        <begin position="78"/>
        <end position="96"/>
    </location>
</feature>
<dbReference type="Pfam" id="PF03601">
    <property type="entry name" value="Cons_hypoth698"/>
    <property type="match status" value="1"/>
</dbReference>
<dbReference type="OrthoDB" id="9811391at2"/>
<accession>A0A5C0SH71</accession>
<gene>
    <name evidence="8" type="ORF">FQB35_14215</name>
</gene>
<evidence type="ECO:0000256" key="5">
    <source>
        <dbReference type="ARBA" id="ARBA00022989"/>
    </source>
</evidence>